<dbReference type="InterPro" id="IPR050921">
    <property type="entry name" value="T4SS_GSP_E_ATPase"/>
</dbReference>
<dbReference type="GO" id="GO:0016887">
    <property type="term" value="F:ATP hydrolysis activity"/>
    <property type="evidence" value="ECO:0007669"/>
    <property type="project" value="InterPro"/>
</dbReference>
<dbReference type="InterPro" id="IPR001482">
    <property type="entry name" value="T2SS/T4SS_dom"/>
</dbReference>
<dbReference type="Gene3D" id="3.30.450.90">
    <property type="match status" value="1"/>
</dbReference>
<dbReference type="GO" id="GO:0005524">
    <property type="term" value="F:ATP binding"/>
    <property type="evidence" value="ECO:0007669"/>
    <property type="project" value="InterPro"/>
</dbReference>
<accession>A0AB39HF88</accession>
<dbReference type="InterPro" id="IPR027417">
    <property type="entry name" value="P-loop_NTPase"/>
</dbReference>
<dbReference type="AlphaFoldDB" id="A0AB39HF88"/>
<feature type="domain" description="Bacterial type II secretion system protein E" evidence="2">
    <location>
        <begin position="193"/>
        <end position="207"/>
    </location>
</feature>
<dbReference type="KEGG" id="vih:AB0763_11555"/>
<dbReference type="PROSITE" id="PS00662">
    <property type="entry name" value="T2SP_E"/>
    <property type="match status" value="1"/>
</dbReference>
<organism evidence="3">
    <name type="scientific">Vibrio sp. HB236076</name>
    <dbReference type="NCBI Taxonomy" id="3232307"/>
    <lineage>
        <taxon>Bacteria</taxon>
        <taxon>Pseudomonadati</taxon>
        <taxon>Pseudomonadota</taxon>
        <taxon>Gammaproteobacteria</taxon>
        <taxon>Vibrionales</taxon>
        <taxon>Vibrionaceae</taxon>
        <taxon>Vibrio</taxon>
    </lineage>
</organism>
<dbReference type="SMART" id="SM00382">
    <property type="entry name" value="AAA"/>
    <property type="match status" value="1"/>
</dbReference>
<evidence type="ECO:0000259" key="2">
    <source>
        <dbReference type="PROSITE" id="PS00662"/>
    </source>
</evidence>
<evidence type="ECO:0000313" key="3">
    <source>
        <dbReference type="EMBL" id="XDK24811.1"/>
    </source>
</evidence>
<sequence>MNFTELLRSSVNQNASDVHFSSGEPVRVRLNGQLTILEDKVWQSQDLAVLSQSLFSQEQQRQLVEQKELDTIYHQAELGRFRVNAFYQQRGLSIVLRCIADSIPKLCQLNAPSAIAQMTRAQQGLILVTGPTGSGKSTTLAAMVDDINRTQQKHIITIEDPIEFIHHSQQSLISQRQLQRDTLGFTAALRAALREDPDVILVGELRDKRSIQLALTAAETGHLVLATLHTRSACQAVTRIVDVFDQEEKSMIRVQLSESLKGVVAQRLLNSTQQKRVACYEVLMATSAIRNLIREGKVNQMYSMMQTGRECGMQTLEQSVAQHIEQGILPPEALKALDCD</sequence>
<reference evidence="3" key="1">
    <citation type="submission" date="2024-07" db="EMBL/GenBank/DDBJ databases">
        <title>Genome Analysis of a Potential Novel Vibrio Species Secreting pH- and Thermo-stable Alginate Lyase and its Application in Producing Alginate Oligosaccharides.</title>
        <authorList>
            <person name="Huang H."/>
            <person name="Bao K."/>
        </authorList>
    </citation>
    <scope>NUCLEOTIDE SEQUENCE</scope>
    <source>
        <strain evidence="3">HB236076</strain>
    </source>
</reference>
<dbReference type="CDD" id="cd01131">
    <property type="entry name" value="PilT"/>
    <property type="match status" value="1"/>
</dbReference>
<dbReference type="PANTHER" id="PTHR30486">
    <property type="entry name" value="TWITCHING MOTILITY PROTEIN PILT"/>
    <property type="match status" value="1"/>
</dbReference>
<comment type="similarity">
    <text evidence="1">Belongs to the GSP E family.</text>
</comment>
<dbReference type="InterPro" id="IPR003593">
    <property type="entry name" value="AAA+_ATPase"/>
</dbReference>
<gene>
    <name evidence="3" type="ORF">AB0763_11555</name>
</gene>
<dbReference type="SUPFAM" id="SSF52540">
    <property type="entry name" value="P-loop containing nucleoside triphosphate hydrolases"/>
    <property type="match status" value="1"/>
</dbReference>
<dbReference type="Gene3D" id="3.40.50.300">
    <property type="entry name" value="P-loop containing nucleotide triphosphate hydrolases"/>
    <property type="match status" value="1"/>
</dbReference>
<protein>
    <submittedName>
        <fullName evidence="3">Type IV pilus twitching motility protein PilT</fullName>
    </submittedName>
</protein>
<dbReference type="RefSeq" id="WP_306100537.1">
    <property type="nucleotide sequence ID" value="NZ_CP162601.1"/>
</dbReference>
<dbReference type="EMBL" id="CP162601">
    <property type="protein sequence ID" value="XDK24811.1"/>
    <property type="molecule type" value="Genomic_DNA"/>
</dbReference>
<dbReference type="Pfam" id="PF00437">
    <property type="entry name" value="T2SSE"/>
    <property type="match status" value="1"/>
</dbReference>
<proteinExistence type="inferred from homology"/>
<evidence type="ECO:0000256" key="1">
    <source>
        <dbReference type="ARBA" id="ARBA00006611"/>
    </source>
</evidence>
<name>A0AB39HF88_9VIBR</name>
<dbReference type="NCBIfam" id="TIGR01420">
    <property type="entry name" value="pilT_fam"/>
    <property type="match status" value="1"/>
</dbReference>
<dbReference type="InterPro" id="IPR006321">
    <property type="entry name" value="PilT/PilU"/>
</dbReference>